<feature type="non-terminal residue" evidence="1">
    <location>
        <position position="1"/>
    </location>
</feature>
<evidence type="ECO:0000313" key="1">
    <source>
        <dbReference type="EMBL" id="CAG7734006.1"/>
    </source>
</evidence>
<organism evidence="1 2">
    <name type="scientific">Allacma fusca</name>
    <dbReference type="NCBI Taxonomy" id="39272"/>
    <lineage>
        <taxon>Eukaryota</taxon>
        <taxon>Metazoa</taxon>
        <taxon>Ecdysozoa</taxon>
        <taxon>Arthropoda</taxon>
        <taxon>Hexapoda</taxon>
        <taxon>Collembola</taxon>
        <taxon>Symphypleona</taxon>
        <taxon>Sminthuridae</taxon>
        <taxon>Allacma</taxon>
    </lineage>
</organism>
<accession>A0A8J2KY58</accession>
<comment type="caution">
    <text evidence="1">The sequence shown here is derived from an EMBL/GenBank/DDBJ whole genome shotgun (WGS) entry which is preliminary data.</text>
</comment>
<dbReference type="Proteomes" id="UP000708208">
    <property type="component" value="Unassembled WGS sequence"/>
</dbReference>
<evidence type="ECO:0000313" key="2">
    <source>
        <dbReference type="Proteomes" id="UP000708208"/>
    </source>
</evidence>
<dbReference type="EMBL" id="CAJVCH010260893">
    <property type="protein sequence ID" value="CAG7734006.1"/>
    <property type="molecule type" value="Genomic_DNA"/>
</dbReference>
<dbReference type="AlphaFoldDB" id="A0A8J2KY58"/>
<keyword evidence="2" id="KW-1185">Reference proteome</keyword>
<gene>
    <name evidence="1" type="ORF">AFUS01_LOCUS22418</name>
</gene>
<proteinExistence type="predicted"/>
<protein>
    <submittedName>
        <fullName evidence="1">Uncharacterized protein</fullName>
    </submittedName>
</protein>
<sequence>HTFLGRSTWIAEFGRARVA</sequence>
<reference evidence="1" key="1">
    <citation type="submission" date="2021-06" db="EMBL/GenBank/DDBJ databases">
        <authorList>
            <person name="Hodson N. C."/>
            <person name="Mongue J. A."/>
            <person name="Jaron S. K."/>
        </authorList>
    </citation>
    <scope>NUCLEOTIDE SEQUENCE</scope>
</reference>
<name>A0A8J2KY58_9HEXA</name>